<dbReference type="InterPro" id="IPR043131">
    <property type="entry name" value="BCAT-like_N"/>
</dbReference>
<dbReference type="Pfam" id="PF01063">
    <property type="entry name" value="Aminotran_4"/>
    <property type="match status" value="1"/>
</dbReference>
<dbReference type="GO" id="GO:0008483">
    <property type="term" value="F:transaminase activity"/>
    <property type="evidence" value="ECO:0007669"/>
    <property type="project" value="UniProtKB-KW"/>
</dbReference>
<reference evidence="2 3" key="1">
    <citation type="journal article" date="2008" name="Proc. Natl. Acad. Sci. U.S.A.">
        <title>The genome of Cyanothece 51142, a unicellular diazotrophic cyanobacterium important in the marine nitrogen cycle.</title>
        <authorList>
            <person name="Welsh E.A."/>
            <person name="Liberton M."/>
            <person name="Stoeckel J."/>
            <person name="Loh T."/>
            <person name="Elvitigala T."/>
            <person name="Wang C."/>
            <person name="Wollam A."/>
            <person name="Fulton R.S."/>
            <person name="Clifton S.W."/>
            <person name="Jacobs J.M."/>
            <person name="Aurora R."/>
            <person name="Ghosh B.K."/>
            <person name="Sherman L.A."/>
            <person name="Smith R.D."/>
            <person name="Wilson R.K."/>
            <person name="Pakrasi H.B."/>
        </authorList>
    </citation>
    <scope>NUCLEOTIDE SEQUENCE [LARGE SCALE GENOMIC DNA]</scope>
    <source>
        <strain evidence="3">ATCC 51142 / BH68</strain>
    </source>
</reference>
<protein>
    <submittedName>
        <fullName evidence="2">Aminotransferase, class IV</fullName>
    </submittedName>
</protein>
<dbReference type="GO" id="GO:0005829">
    <property type="term" value="C:cytosol"/>
    <property type="evidence" value="ECO:0007669"/>
    <property type="project" value="TreeGrafter"/>
</dbReference>
<gene>
    <name evidence="2" type="ordered locus">cce_3751</name>
</gene>
<keyword evidence="3" id="KW-1185">Reference proteome</keyword>
<dbReference type="eggNOG" id="COG0115">
    <property type="taxonomic scope" value="Bacteria"/>
</dbReference>
<comment type="similarity">
    <text evidence="1">Belongs to the class-IV pyridoxal-phosphate-dependent aminotransferase family.</text>
</comment>
<keyword evidence="2" id="KW-0032">Aminotransferase</keyword>
<dbReference type="Gene3D" id="3.20.10.10">
    <property type="entry name" value="D-amino Acid Aminotransferase, subunit A, domain 2"/>
    <property type="match status" value="1"/>
</dbReference>
<evidence type="ECO:0000256" key="1">
    <source>
        <dbReference type="ARBA" id="ARBA00009320"/>
    </source>
</evidence>
<proteinExistence type="inferred from homology"/>
<accession>B1X1R9</accession>
<dbReference type="Gene3D" id="3.30.470.10">
    <property type="match status" value="1"/>
</dbReference>
<dbReference type="InterPro" id="IPR001544">
    <property type="entry name" value="Aminotrans_IV"/>
</dbReference>
<dbReference type="KEGG" id="cyt:cce_3751"/>
<sequence>MLGVWIIQMLSKYWYDGQLFEQDTICLSIDDPGLNYGATIFTTLRVYQQSLEHPLTQWNAHCHRLEKSLQEFGWCLPNWQQIWQGANHLITTYPVLRIAIFPDGREWIRGRFLPDNLAQSQQQGVKGWLASYPLFQRTLNAHKTGNYLGAWLALQQAKTLDFQEAILVDSQGNWLETSTGNLWGWKQGKWYTPALEVGILPGIGRQQLIHWLYQQNIKIEENQWTPSWIQSLEMIAYSNSVVEVIPFRIIDCHGILLTFDVSDEPLQMLSQYYEVMRCRGDRKNIY</sequence>
<dbReference type="GO" id="GO:0046394">
    <property type="term" value="P:carboxylic acid biosynthetic process"/>
    <property type="evidence" value="ECO:0007669"/>
    <property type="project" value="UniProtKB-ARBA"/>
</dbReference>
<dbReference type="AlphaFoldDB" id="B1X1R9"/>
<evidence type="ECO:0000313" key="2">
    <source>
        <dbReference type="EMBL" id="ACB53099.1"/>
    </source>
</evidence>
<name>B1X1R9_CROS5</name>
<dbReference type="Proteomes" id="UP000001203">
    <property type="component" value="Chromosome circular"/>
</dbReference>
<dbReference type="SUPFAM" id="SSF56752">
    <property type="entry name" value="D-aminoacid aminotransferase-like PLP-dependent enzymes"/>
    <property type="match status" value="1"/>
</dbReference>
<dbReference type="InterPro" id="IPR036038">
    <property type="entry name" value="Aminotransferase-like"/>
</dbReference>
<dbReference type="InterPro" id="IPR050571">
    <property type="entry name" value="Class-IV_PLP-Dep_Aminotrnsfr"/>
</dbReference>
<dbReference type="PANTHER" id="PTHR42743:SF11">
    <property type="entry name" value="AMINODEOXYCHORISMATE LYASE"/>
    <property type="match status" value="1"/>
</dbReference>
<dbReference type="EMBL" id="CP000806">
    <property type="protein sequence ID" value="ACB53099.1"/>
    <property type="molecule type" value="Genomic_DNA"/>
</dbReference>
<keyword evidence="2" id="KW-0808">Transferase</keyword>
<dbReference type="PANTHER" id="PTHR42743">
    <property type="entry name" value="AMINO-ACID AMINOTRANSFERASE"/>
    <property type="match status" value="1"/>
</dbReference>
<dbReference type="STRING" id="43989.cce_3751"/>
<organism evidence="2 3">
    <name type="scientific">Crocosphaera subtropica (strain ATCC 51142 / BH68)</name>
    <name type="common">Cyanothece sp. (strain ATCC 51142)</name>
    <dbReference type="NCBI Taxonomy" id="43989"/>
    <lineage>
        <taxon>Bacteria</taxon>
        <taxon>Bacillati</taxon>
        <taxon>Cyanobacteriota</taxon>
        <taxon>Cyanophyceae</taxon>
        <taxon>Oscillatoriophycideae</taxon>
        <taxon>Chroococcales</taxon>
        <taxon>Aphanothecaceae</taxon>
        <taxon>Crocosphaera</taxon>
        <taxon>Crocosphaera subtropica</taxon>
    </lineage>
</organism>
<dbReference type="HOGENOM" id="CLU_1056210_0_0_3"/>
<dbReference type="InterPro" id="IPR043132">
    <property type="entry name" value="BCAT-like_C"/>
</dbReference>
<evidence type="ECO:0000313" key="3">
    <source>
        <dbReference type="Proteomes" id="UP000001203"/>
    </source>
</evidence>